<proteinExistence type="predicted"/>
<sequence length="129" mass="15124">MGHMSYNRVSSAKLSRCRGFRMNPRKLYVLRLRKRFNFFLRLFDSWKLSYGEAIQLLKKVVCRKGCFKRNNSTCLVSEEKLNDCKMGSCGRSNSFYAEAIADCLEFIKRTSISSMDQTQDPMNHVQDRK</sequence>
<keyword evidence="2" id="KW-1185">Reference proteome</keyword>
<protein>
    <submittedName>
        <fullName evidence="1">Uncharacterized protein</fullName>
    </submittedName>
</protein>
<organism evidence="1 2">
    <name type="scientific">Vigna unguiculata</name>
    <name type="common">Cowpea</name>
    <dbReference type="NCBI Taxonomy" id="3917"/>
    <lineage>
        <taxon>Eukaryota</taxon>
        <taxon>Viridiplantae</taxon>
        <taxon>Streptophyta</taxon>
        <taxon>Embryophyta</taxon>
        <taxon>Tracheophyta</taxon>
        <taxon>Spermatophyta</taxon>
        <taxon>Magnoliopsida</taxon>
        <taxon>eudicotyledons</taxon>
        <taxon>Gunneridae</taxon>
        <taxon>Pentapetalae</taxon>
        <taxon>rosids</taxon>
        <taxon>fabids</taxon>
        <taxon>Fabales</taxon>
        <taxon>Fabaceae</taxon>
        <taxon>Papilionoideae</taxon>
        <taxon>50 kb inversion clade</taxon>
        <taxon>NPAAA clade</taxon>
        <taxon>indigoferoid/millettioid clade</taxon>
        <taxon>Phaseoleae</taxon>
        <taxon>Vigna</taxon>
    </lineage>
</organism>
<dbReference type="Proteomes" id="UP000501690">
    <property type="component" value="Linkage Group LG2"/>
</dbReference>
<dbReference type="AlphaFoldDB" id="A0A4D6KVR9"/>
<name>A0A4D6KVR9_VIGUN</name>
<gene>
    <name evidence="1" type="ORF">DEO72_LG2g2521</name>
</gene>
<dbReference type="Gramene" id="Vigun03g247700.1.v1.2">
    <property type="protein sequence ID" value="Vigun03g247700.1.v1.2.CDS.1"/>
    <property type="gene ID" value="Vigun03g247700.v1.2"/>
</dbReference>
<dbReference type="EMBL" id="CP039346">
    <property type="protein sequence ID" value="QCD82186.1"/>
    <property type="molecule type" value="Genomic_DNA"/>
</dbReference>
<dbReference type="PANTHER" id="PTHR34996:SF3">
    <property type="entry name" value="OS06G0327400 PROTEIN"/>
    <property type="match status" value="1"/>
</dbReference>
<accession>A0A4D6KVR9</accession>
<dbReference type="PANTHER" id="PTHR34996">
    <property type="entry name" value="OS06G0327400 PROTEIN"/>
    <property type="match status" value="1"/>
</dbReference>
<reference evidence="1 2" key="1">
    <citation type="submission" date="2019-04" db="EMBL/GenBank/DDBJ databases">
        <title>An improved genome assembly and genetic linkage map for asparagus bean, Vigna unguiculata ssp. sesquipedialis.</title>
        <authorList>
            <person name="Xia Q."/>
            <person name="Zhang R."/>
            <person name="Dong Y."/>
        </authorList>
    </citation>
    <scope>NUCLEOTIDE SEQUENCE [LARGE SCALE GENOMIC DNA]</scope>
    <source>
        <tissue evidence="1">Leaf</tissue>
    </source>
</reference>
<dbReference type="OrthoDB" id="1716893at2759"/>
<evidence type="ECO:0000313" key="2">
    <source>
        <dbReference type="Proteomes" id="UP000501690"/>
    </source>
</evidence>
<evidence type="ECO:0000313" key="1">
    <source>
        <dbReference type="EMBL" id="QCD82186.1"/>
    </source>
</evidence>